<feature type="region of interest" description="Disordered" evidence="11">
    <location>
        <begin position="138"/>
        <end position="176"/>
    </location>
</feature>
<evidence type="ECO:0000256" key="6">
    <source>
        <dbReference type="ARBA" id="ARBA00022968"/>
    </source>
</evidence>
<evidence type="ECO:0000256" key="10">
    <source>
        <dbReference type="ARBA" id="ARBA00037847"/>
    </source>
</evidence>
<protein>
    <submittedName>
        <fullName evidence="12">Uncharacterized protein</fullName>
    </submittedName>
</protein>
<gene>
    <name evidence="12" type="primary">PLESTMB000431</name>
    <name evidence="12" type="ORF">PLESTB_000798100</name>
</gene>
<feature type="region of interest" description="Disordered" evidence="11">
    <location>
        <begin position="263"/>
        <end position="305"/>
    </location>
</feature>
<comment type="subcellular location">
    <subcellularLocation>
        <location evidence="10">Endomembrane system</location>
        <topology evidence="10">Single-pass membrane protein</topology>
    </subcellularLocation>
    <subcellularLocation>
        <location evidence="1">Golgi apparatus membrane</location>
    </subcellularLocation>
    <subcellularLocation>
        <location evidence="2">Membrane</location>
        <topology evidence="2">Single-pass type II membrane protein</topology>
    </subcellularLocation>
</comment>
<evidence type="ECO:0000256" key="3">
    <source>
        <dbReference type="ARBA" id="ARBA00009105"/>
    </source>
</evidence>
<feature type="region of interest" description="Disordered" evidence="11">
    <location>
        <begin position="565"/>
        <end position="587"/>
    </location>
</feature>
<keyword evidence="6" id="KW-0735">Signal-anchor</keyword>
<comment type="similarity">
    <text evidence="3">Belongs to the MNN1/MNT family.</text>
</comment>
<evidence type="ECO:0000256" key="7">
    <source>
        <dbReference type="ARBA" id="ARBA00022989"/>
    </source>
</evidence>
<dbReference type="InterPro" id="IPR022751">
    <property type="entry name" value="Alpha_mannosyltransferase"/>
</dbReference>
<dbReference type="Pfam" id="PF11051">
    <property type="entry name" value="Mannosyl_trans3"/>
    <property type="match status" value="1"/>
</dbReference>
<feature type="compositionally biased region" description="Low complexity" evidence="11">
    <location>
        <begin position="1037"/>
        <end position="1049"/>
    </location>
</feature>
<dbReference type="GO" id="GO:0000139">
    <property type="term" value="C:Golgi membrane"/>
    <property type="evidence" value="ECO:0007669"/>
    <property type="project" value="UniProtKB-SubCell"/>
</dbReference>
<dbReference type="Proteomes" id="UP001165080">
    <property type="component" value="Unassembled WGS sequence"/>
</dbReference>
<feature type="compositionally biased region" description="Low complexity" evidence="11">
    <location>
        <begin position="675"/>
        <end position="689"/>
    </location>
</feature>
<evidence type="ECO:0000313" key="12">
    <source>
        <dbReference type="EMBL" id="GLC53865.1"/>
    </source>
</evidence>
<proteinExistence type="inferred from homology"/>
<evidence type="ECO:0000256" key="11">
    <source>
        <dbReference type="SAM" id="MobiDB-lite"/>
    </source>
</evidence>
<evidence type="ECO:0000256" key="9">
    <source>
        <dbReference type="ARBA" id="ARBA00023136"/>
    </source>
</evidence>
<keyword evidence="7" id="KW-1133">Transmembrane helix</keyword>
<feature type="compositionally biased region" description="Gly residues" evidence="11">
    <location>
        <begin position="267"/>
        <end position="283"/>
    </location>
</feature>
<name>A0A9W6F2X3_9CHLO</name>
<evidence type="ECO:0000256" key="5">
    <source>
        <dbReference type="ARBA" id="ARBA00022692"/>
    </source>
</evidence>
<evidence type="ECO:0000256" key="1">
    <source>
        <dbReference type="ARBA" id="ARBA00004394"/>
    </source>
</evidence>
<accession>A0A9W6F2X3</accession>
<keyword evidence="5" id="KW-0812">Transmembrane</keyword>
<evidence type="ECO:0000313" key="13">
    <source>
        <dbReference type="Proteomes" id="UP001165080"/>
    </source>
</evidence>
<evidence type="ECO:0000256" key="4">
    <source>
        <dbReference type="ARBA" id="ARBA00022679"/>
    </source>
</evidence>
<sequence length="1161" mass="120370">MQAYRVADLPASGAGAGDGGDVSLAASSGAGDLRGRSHGSSGSPGLSSIASPWRAWWTSPVQSSSPRRDGLSGVERSSAPFLALGSEAARQQRRLLSARCVSAVSLATCVALVVISVTSPPDWTHVVGTTGNGFQYVTDQAHGGGSSGDGRINGGRRREAVEASSNATAHGGGGSGDGLLLRLPSCSEPLYGAPPAAQGFFTSGAADAVPSAGDAPQPRASPDTYPHPYLRPVPDPEMADYRSRVESYLASPAFQSRVRQLRALGPGSDGGAASGGASSGAGSGERYPDGSGDASRGSGSGGGEGCEGCAPEGILISAGGPRLLTNVMVLLRVLRFHLNCTLPVEIAWAGPQELPGAAFRRPPKRDIPDVGSGDQVEGDTAHRGLRLHERQRDQGLHDVHVQAQQRATAEEEKEEEEEEPPAGDLFIGALRDAGLGPVYGLDLSRVPYPGHHRRPPKLTHWGAKVYSLLASGRFRRVLLLDADILPLADPRVALLPLLLRSPPPLPGREAAGEAALPQEPSRGFLVWSDAWRGWAGPAAYRELGLEPEAARLALNQVVGVVGNGSRRRGANDGGDGGGADDGGWSGRWGRRDAESGAVLIDRVAHADVLEYLWWINSFGDRLYHRLLHGDKDTFALAFAAAGKAHCYSQVALPPGGVFQWGRGVLEIKSPPPPAGDAVVADGGATASGPADPPPPPPAPADGWQLVGFTQHHPLNGQPLLLHRTMDKWPPLKPPPMMMTMTTPKSTQPQPQAEGGWLDVAERGWPVQVLTGPLPTRWCEYHLAHDNRGPTKGVSWQHVVPEAAIRLVPHPAYGSKTTTATTTTAAATRPANTSHPAAAAGLVATAAAGAPSSEIPSTTPPAAAAALCDVQRYTEILRGAAAGLPTAGSAAVEGLHAACARQLRSSLMESRRGTAPHGGGRHAAIAAAAAAAMSPPWGIRDRQVAVALAEALMQVPYSLPSWPSLHAALLHDGMTEAQLERPYWPPVLQPQQHPSAWPPPPSPLLGLAVCLASPGRGRVPTPSESNSKHMSSLQNVMGASESGSNSSSCSGAGGAGCSKGDESGASSGNSRRFGESGGERIDGGEPEVWRRLVVVSSPGCTATGGVLEREGGGSTRSRCDLGGVWALASDDTALAAVAASYWEHEWVLAAAARGQWPELVES</sequence>
<dbReference type="AlphaFoldDB" id="A0A9W6F2X3"/>
<feature type="region of interest" description="Disordered" evidence="11">
    <location>
        <begin position="355"/>
        <end position="422"/>
    </location>
</feature>
<reference evidence="12 13" key="1">
    <citation type="journal article" date="2023" name="Commun. Biol.">
        <title>Reorganization of the ancestral sex-determining regions during the evolution of trioecy in Pleodorina starrii.</title>
        <authorList>
            <person name="Takahashi K."/>
            <person name="Suzuki S."/>
            <person name="Kawai-Toyooka H."/>
            <person name="Yamamoto K."/>
            <person name="Hamaji T."/>
            <person name="Ootsuki R."/>
            <person name="Yamaguchi H."/>
            <person name="Kawachi M."/>
            <person name="Higashiyama T."/>
            <person name="Nozaki H."/>
        </authorList>
    </citation>
    <scope>NUCLEOTIDE SEQUENCE [LARGE SCALE GENOMIC DNA]</scope>
    <source>
        <strain evidence="12 13">NIES-4479</strain>
    </source>
</reference>
<feature type="region of interest" description="Disordered" evidence="11">
    <location>
        <begin position="1014"/>
        <end position="1084"/>
    </location>
</feature>
<feature type="compositionally biased region" description="Polar residues" evidence="11">
    <location>
        <begin position="1021"/>
        <end position="1036"/>
    </location>
</feature>
<dbReference type="EMBL" id="BRXU01000009">
    <property type="protein sequence ID" value="GLC53865.1"/>
    <property type="molecule type" value="Genomic_DNA"/>
</dbReference>
<feature type="compositionally biased region" description="Gly residues" evidence="11">
    <location>
        <begin position="571"/>
        <end position="586"/>
    </location>
</feature>
<keyword evidence="13" id="KW-1185">Reference proteome</keyword>
<dbReference type="GO" id="GO:0000026">
    <property type="term" value="F:alpha-1,2-mannosyltransferase activity"/>
    <property type="evidence" value="ECO:0007669"/>
    <property type="project" value="TreeGrafter"/>
</dbReference>
<evidence type="ECO:0000256" key="8">
    <source>
        <dbReference type="ARBA" id="ARBA00023034"/>
    </source>
</evidence>
<feature type="compositionally biased region" description="Acidic residues" evidence="11">
    <location>
        <begin position="411"/>
        <end position="421"/>
    </location>
</feature>
<feature type="compositionally biased region" description="Pro residues" evidence="11">
    <location>
        <begin position="690"/>
        <end position="699"/>
    </location>
</feature>
<feature type="region of interest" description="Disordered" evidence="11">
    <location>
        <begin position="669"/>
        <end position="700"/>
    </location>
</feature>
<feature type="compositionally biased region" description="Basic and acidic residues" evidence="11">
    <location>
        <begin position="1071"/>
        <end position="1084"/>
    </location>
</feature>
<keyword evidence="9" id="KW-0472">Membrane</keyword>
<dbReference type="PANTHER" id="PTHR31646">
    <property type="entry name" value="ALPHA-1,2-MANNOSYLTRANSFERASE MNN2"/>
    <property type="match status" value="1"/>
</dbReference>
<feature type="compositionally biased region" description="Basic and acidic residues" evidence="11">
    <location>
        <begin position="379"/>
        <end position="400"/>
    </location>
</feature>
<evidence type="ECO:0000256" key="2">
    <source>
        <dbReference type="ARBA" id="ARBA00004606"/>
    </source>
</evidence>
<dbReference type="GO" id="GO:0046354">
    <property type="term" value="P:mannan biosynthetic process"/>
    <property type="evidence" value="ECO:0007669"/>
    <property type="project" value="TreeGrafter"/>
</dbReference>
<keyword evidence="4" id="KW-0808">Transferase</keyword>
<keyword evidence="8" id="KW-0333">Golgi apparatus</keyword>
<feature type="region of interest" description="Disordered" evidence="11">
    <location>
        <begin position="205"/>
        <end position="237"/>
    </location>
</feature>
<comment type="caution">
    <text evidence="12">The sequence shown here is derived from an EMBL/GenBank/DDBJ whole genome shotgun (WGS) entry which is preliminary data.</text>
</comment>
<feature type="compositionally biased region" description="Gly residues" evidence="11">
    <location>
        <begin position="142"/>
        <end position="153"/>
    </location>
</feature>
<dbReference type="PANTHER" id="PTHR31646:SF1">
    <property type="entry name" value="ALPHA-1,2-MANNOSYLTRANSFERASE MNN2"/>
    <property type="match status" value="1"/>
</dbReference>
<organism evidence="12 13">
    <name type="scientific">Pleodorina starrii</name>
    <dbReference type="NCBI Taxonomy" id="330485"/>
    <lineage>
        <taxon>Eukaryota</taxon>
        <taxon>Viridiplantae</taxon>
        <taxon>Chlorophyta</taxon>
        <taxon>core chlorophytes</taxon>
        <taxon>Chlorophyceae</taxon>
        <taxon>CS clade</taxon>
        <taxon>Chlamydomonadales</taxon>
        <taxon>Volvocaceae</taxon>
        <taxon>Pleodorina</taxon>
    </lineage>
</organism>